<comment type="caution">
    <text evidence="5">The sequence shown here is derived from an EMBL/GenBank/DDBJ whole genome shotgun (WGS) entry which is preliminary data.</text>
</comment>
<dbReference type="Proteomes" id="UP000023152">
    <property type="component" value="Unassembled WGS sequence"/>
</dbReference>
<keyword evidence="6" id="KW-1185">Reference proteome</keyword>
<dbReference type="OrthoDB" id="256303at2759"/>
<sequence length="421" mass="47326">FFINDYKKAFTMYKEQLKMKTTFLFGTSHFENASQGDHNDRQSSLSNRNSFSTNKSNNRTDGINGRVTNINNPNNSKLCPNPPSKAISSLRFNPCHEILAVGCWDNSVCCYGYSNTGDIKPLTKQSTNNPVLDIAWGANGQMLFSACCDCTVYAWMPQQNVSAVIGKHKAPVRCVEVVDSGNNNTIVSGSWDNTVIFWDANNKKAIQTLNMNAKVYCMSSRGNVLAVGLANKYVNCYDLRKLSQPVQSKPSMLLSQLRSLDVLPTGDGYAAASVEGRTSLEYFNNPYAFVCFFFMFVSCNSYLIQKIMTNSFTFKCHRQDLRNDVHIYSVNVLRFHPSGALTSGGSDGGIFIWDTKNRSRIKAFTRLRLPIVALDFDRSGQKLAYATSYDWSQGLTKWNENLQKPQIFLHTLKKEDVIVEK</sequence>
<evidence type="ECO:0000256" key="4">
    <source>
        <dbReference type="SAM" id="MobiDB-lite"/>
    </source>
</evidence>
<dbReference type="PROSITE" id="PS00678">
    <property type="entry name" value="WD_REPEATS_1"/>
    <property type="match status" value="2"/>
</dbReference>
<evidence type="ECO:0000313" key="6">
    <source>
        <dbReference type="Proteomes" id="UP000023152"/>
    </source>
</evidence>
<dbReference type="PROSITE" id="PS50082">
    <property type="entry name" value="WD_REPEATS_2"/>
    <property type="match status" value="2"/>
</dbReference>
<evidence type="ECO:0000313" key="5">
    <source>
        <dbReference type="EMBL" id="ETO36957.1"/>
    </source>
</evidence>
<accession>X6PGZ8</accession>
<feature type="repeat" description="WD" evidence="3">
    <location>
        <begin position="323"/>
        <end position="363"/>
    </location>
</feature>
<dbReference type="AlphaFoldDB" id="X6PGZ8"/>
<keyword evidence="2" id="KW-0677">Repeat</keyword>
<dbReference type="EMBL" id="ASPP01000105">
    <property type="protein sequence ID" value="ETO36957.1"/>
    <property type="molecule type" value="Genomic_DNA"/>
</dbReference>
<dbReference type="InterPro" id="IPR019775">
    <property type="entry name" value="WD40_repeat_CS"/>
</dbReference>
<feature type="repeat" description="WD" evidence="3">
    <location>
        <begin position="165"/>
        <end position="208"/>
    </location>
</feature>
<gene>
    <name evidence="5" type="ORF">RFI_00105</name>
</gene>
<protein>
    <submittedName>
        <fullName evidence="5">Uncharacterized protein</fullName>
    </submittedName>
</protein>
<feature type="non-terminal residue" evidence="5">
    <location>
        <position position="1"/>
    </location>
</feature>
<evidence type="ECO:0000256" key="1">
    <source>
        <dbReference type="ARBA" id="ARBA00022574"/>
    </source>
</evidence>
<dbReference type="InterPro" id="IPR015943">
    <property type="entry name" value="WD40/YVTN_repeat-like_dom_sf"/>
</dbReference>
<dbReference type="InterPro" id="IPR036322">
    <property type="entry name" value="WD40_repeat_dom_sf"/>
</dbReference>
<keyword evidence="1 3" id="KW-0853">WD repeat</keyword>
<dbReference type="SMART" id="SM00320">
    <property type="entry name" value="WD40"/>
    <property type="match status" value="6"/>
</dbReference>
<proteinExistence type="predicted"/>
<organism evidence="5 6">
    <name type="scientific">Reticulomyxa filosa</name>
    <dbReference type="NCBI Taxonomy" id="46433"/>
    <lineage>
        <taxon>Eukaryota</taxon>
        <taxon>Sar</taxon>
        <taxon>Rhizaria</taxon>
        <taxon>Retaria</taxon>
        <taxon>Foraminifera</taxon>
        <taxon>Monothalamids</taxon>
        <taxon>Reticulomyxidae</taxon>
        <taxon>Reticulomyxa</taxon>
    </lineage>
</organism>
<dbReference type="PANTHER" id="PTHR10971">
    <property type="entry name" value="MRNA EXPORT FACTOR AND BUB3"/>
    <property type="match status" value="1"/>
</dbReference>
<name>X6PGZ8_RETFI</name>
<evidence type="ECO:0000256" key="2">
    <source>
        <dbReference type="ARBA" id="ARBA00022737"/>
    </source>
</evidence>
<reference evidence="5 6" key="1">
    <citation type="journal article" date="2013" name="Curr. Biol.">
        <title>The Genome of the Foraminiferan Reticulomyxa filosa.</title>
        <authorList>
            <person name="Glockner G."/>
            <person name="Hulsmann N."/>
            <person name="Schleicher M."/>
            <person name="Noegel A.A."/>
            <person name="Eichinger L."/>
            <person name="Gallinger C."/>
            <person name="Pawlowski J."/>
            <person name="Sierra R."/>
            <person name="Euteneuer U."/>
            <person name="Pillet L."/>
            <person name="Moustafa A."/>
            <person name="Platzer M."/>
            <person name="Groth M."/>
            <person name="Szafranski K."/>
            <person name="Schliwa M."/>
        </authorList>
    </citation>
    <scope>NUCLEOTIDE SEQUENCE [LARGE SCALE GENOMIC DNA]</scope>
</reference>
<dbReference type="SUPFAM" id="SSF50978">
    <property type="entry name" value="WD40 repeat-like"/>
    <property type="match status" value="1"/>
</dbReference>
<evidence type="ECO:0000256" key="3">
    <source>
        <dbReference type="PROSITE-ProRule" id="PRU00221"/>
    </source>
</evidence>
<dbReference type="Gene3D" id="2.130.10.10">
    <property type="entry name" value="YVTN repeat-like/Quinoprotein amine dehydrogenase"/>
    <property type="match status" value="1"/>
</dbReference>
<dbReference type="Pfam" id="PF00400">
    <property type="entry name" value="WD40"/>
    <property type="match status" value="4"/>
</dbReference>
<feature type="region of interest" description="Disordered" evidence="4">
    <location>
        <begin position="34"/>
        <end position="75"/>
    </location>
</feature>
<dbReference type="OMA" id="HHVDDSQ"/>
<dbReference type="InterPro" id="IPR001680">
    <property type="entry name" value="WD40_rpt"/>
</dbReference>